<dbReference type="EMBL" id="QPFP01000074">
    <property type="protein sequence ID" value="TEB23739.1"/>
    <property type="molecule type" value="Genomic_DNA"/>
</dbReference>
<dbReference type="STRING" id="71717.A0A4Y7SR58"/>
<dbReference type="AlphaFoldDB" id="A0A4Y7SR58"/>
<evidence type="ECO:0000256" key="1">
    <source>
        <dbReference type="ARBA" id="ARBA00022737"/>
    </source>
</evidence>
<dbReference type="InterPro" id="IPR027417">
    <property type="entry name" value="P-loop_NTPase"/>
</dbReference>
<dbReference type="Gene3D" id="3.40.50.300">
    <property type="entry name" value="P-loop containing nucleotide triphosphate hydrolases"/>
    <property type="match status" value="1"/>
</dbReference>
<dbReference type="InterPro" id="IPR056884">
    <property type="entry name" value="NPHP3-like_N"/>
</dbReference>
<comment type="caution">
    <text evidence="3">The sequence shown here is derived from an EMBL/GenBank/DDBJ whole genome shotgun (WGS) entry which is preliminary data.</text>
</comment>
<gene>
    <name evidence="3" type="ORF">FA13DRAFT_1739717</name>
</gene>
<dbReference type="SUPFAM" id="SSF52540">
    <property type="entry name" value="P-loop containing nucleoside triphosphate hydrolases"/>
    <property type="match status" value="1"/>
</dbReference>
<evidence type="ECO:0000259" key="2">
    <source>
        <dbReference type="Pfam" id="PF24883"/>
    </source>
</evidence>
<name>A0A4Y7SR58_COPMI</name>
<evidence type="ECO:0000313" key="4">
    <source>
        <dbReference type="Proteomes" id="UP000298030"/>
    </source>
</evidence>
<protein>
    <recommendedName>
        <fullName evidence="2">Nephrocystin 3-like N-terminal domain-containing protein</fullName>
    </recommendedName>
</protein>
<keyword evidence="4" id="KW-1185">Reference proteome</keyword>
<dbReference type="Pfam" id="PF24883">
    <property type="entry name" value="NPHP3_N"/>
    <property type="match status" value="1"/>
</dbReference>
<evidence type="ECO:0000313" key="3">
    <source>
        <dbReference type="EMBL" id="TEB23739.1"/>
    </source>
</evidence>
<feature type="domain" description="Nephrocystin 3-like N-terminal" evidence="2">
    <location>
        <begin position="81"/>
        <end position="230"/>
    </location>
</feature>
<dbReference type="PANTHER" id="PTHR10039">
    <property type="entry name" value="AMELOGENIN"/>
    <property type="match status" value="1"/>
</dbReference>
<sequence>MAFQGAHSFSIGILNATEIQKHSTPDPISIIHNARAVEATHTSKTASYAPKCHPGTRVKVTGDVVDWASAGGLVLADDGDERSTSICWFQGPASGGKTCIMREVAKRLGDKGMLAGTYFFSNRVPGLSSAGPFVATVAHQLLDSIPDAKPAILKAIAERASIFSESVETQMDRLILNPLREISRRGIGGRHILVIDGFDECIITERGHLLRVLHTLATSTPSLLITIASRPELDIRTTFHSERYEAITHFLRLQDYEETSAIRGYLCDEFCRIRETHPAKASIPASWPEEAVLGVLVQKSSGSYILPSTVIKYVDNPRRRPVALLEEVMELFEIQTSASLSNNPLAPLDALYDMILHPAEGDIVLIKRIMHCMS</sequence>
<proteinExistence type="predicted"/>
<dbReference type="OrthoDB" id="4760524at2759"/>
<reference evidence="3 4" key="1">
    <citation type="journal article" date="2019" name="Nat. Ecol. Evol.">
        <title>Megaphylogeny resolves global patterns of mushroom evolution.</title>
        <authorList>
            <person name="Varga T."/>
            <person name="Krizsan K."/>
            <person name="Foldi C."/>
            <person name="Dima B."/>
            <person name="Sanchez-Garcia M."/>
            <person name="Sanchez-Ramirez S."/>
            <person name="Szollosi G.J."/>
            <person name="Szarkandi J.G."/>
            <person name="Papp V."/>
            <person name="Albert L."/>
            <person name="Andreopoulos W."/>
            <person name="Angelini C."/>
            <person name="Antonin V."/>
            <person name="Barry K.W."/>
            <person name="Bougher N.L."/>
            <person name="Buchanan P."/>
            <person name="Buyck B."/>
            <person name="Bense V."/>
            <person name="Catcheside P."/>
            <person name="Chovatia M."/>
            <person name="Cooper J."/>
            <person name="Damon W."/>
            <person name="Desjardin D."/>
            <person name="Finy P."/>
            <person name="Geml J."/>
            <person name="Haridas S."/>
            <person name="Hughes K."/>
            <person name="Justo A."/>
            <person name="Karasinski D."/>
            <person name="Kautmanova I."/>
            <person name="Kiss B."/>
            <person name="Kocsube S."/>
            <person name="Kotiranta H."/>
            <person name="LaButti K.M."/>
            <person name="Lechner B.E."/>
            <person name="Liimatainen K."/>
            <person name="Lipzen A."/>
            <person name="Lukacs Z."/>
            <person name="Mihaltcheva S."/>
            <person name="Morgado L.N."/>
            <person name="Niskanen T."/>
            <person name="Noordeloos M.E."/>
            <person name="Ohm R.A."/>
            <person name="Ortiz-Santana B."/>
            <person name="Ovrebo C."/>
            <person name="Racz N."/>
            <person name="Riley R."/>
            <person name="Savchenko A."/>
            <person name="Shiryaev A."/>
            <person name="Soop K."/>
            <person name="Spirin V."/>
            <person name="Szebenyi C."/>
            <person name="Tomsovsky M."/>
            <person name="Tulloss R.E."/>
            <person name="Uehling J."/>
            <person name="Grigoriev I.V."/>
            <person name="Vagvolgyi C."/>
            <person name="Papp T."/>
            <person name="Martin F.M."/>
            <person name="Miettinen O."/>
            <person name="Hibbett D.S."/>
            <person name="Nagy L.G."/>
        </authorList>
    </citation>
    <scope>NUCLEOTIDE SEQUENCE [LARGE SCALE GENOMIC DNA]</scope>
    <source>
        <strain evidence="3 4">FP101781</strain>
    </source>
</reference>
<keyword evidence="1" id="KW-0677">Repeat</keyword>
<accession>A0A4Y7SR58</accession>
<organism evidence="3 4">
    <name type="scientific">Coprinellus micaceus</name>
    <name type="common">Glistening ink-cap mushroom</name>
    <name type="synonym">Coprinus micaceus</name>
    <dbReference type="NCBI Taxonomy" id="71717"/>
    <lineage>
        <taxon>Eukaryota</taxon>
        <taxon>Fungi</taxon>
        <taxon>Dikarya</taxon>
        <taxon>Basidiomycota</taxon>
        <taxon>Agaricomycotina</taxon>
        <taxon>Agaricomycetes</taxon>
        <taxon>Agaricomycetidae</taxon>
        <taxon>Agaricales</taxon>
        <taxon>Agaricineae</taxon>
        <taxon>Psathyrellaceae</taxon>
        <taxon>Coprinellus</taxon>
    </lineage>
</organism>
<dbReference type="Proteomes" id="UP000298030">
    <property type="component" value="Unassembled WGS sequence"/>
</dbReference>